<keyword evidence="3 8" id="KW-0808">Transferase</keyword>
<keyword evidence="5 7" id="KW-1133">Transmembrane helix</keyword>
<dbReference type="PANTHER" id="PTHR22926:SF5">
    <property type="entry name" value="PHOSPHO-N-ACETYLMURAMOYL-PENTAPEPTIDE-TRANSFERASE HOMOLOG"/>
    <property type="match status" value="1"/>
</dbReference>
<dbReference type="Pfam" id="PF10555">
    <property type="entry name" value="MraY_sig1"/>
    <property type="match status" value="1"/>
</dbReference>
<evidence type="ECO:0000256" key="3">
    <source>
        <dbReference type="ARBA" id="ARBA00022679"/>
    </source>
</evidence>
<feature type="transmembrane region" description="Helical" evidence="7">
    <location>
        <begin position="100"/>
        <end position="117"/>
    </location>
</feature>
<evidence type="ECO:0000256" key="6">
    <source>
        <dbReference type="ARBA" id="ARBA00023136"/>
    </source>
</evidence>
<keyword evidence="6 7" id="KW-0472">Membrane</keyword>
<feature type="transmembrane region" description="Helical" evidence="7">
    <location>
        <begin position="240"/>
        <end position="257"/>
    </location>
</feature>
<organism evidence="8">
    <name type="scientific">hydrothermal vent metagenome</name>
    <dbReference type="NCBI Taxonomy" id="652676"/>
    <lineage>
        <taxon>unclassified sequences</taxon>
        <taxon>metagenomes</taxon>
        <taxon>ecological metagenomes</taxon>
    </lineage>
</organism>
<feature type="transmembrane region" description="Helical" evidence="7">
    <location>
        <begin position="291"/>
        <end position="312"/>
    </location>
</feature>
<dbReference type="InterPro" id="IPR018480">
    <property type="entry name" value="PNAcMuramoyl-5peptid_Trfase_CS"/>
</dbReference>
<dbReference type="PANTHER" id="PTHR22926">
    <property type="entry name" value="PHOSPHO-N-ACETYLMURAMOYL-PENTAPEPTIDE-TRANSFERASE"/>
    <property type="match status" value="1"/>
</dbReference>
<dbReference type="GO" id="GO:0008963">
    <property type="term" value="F:phospho-N-acetylmuramoyl-pentapeptide-transferase activity"/>
    <property type="evidence" value="ECO:0007669"/>
    <property type="project" value="InterPro"/>
</dbReference>
<feature type="transmembrane region" description="Helical" evidence="7">
    <location>
        <begin position="165"/>
        <end position="186"/>
    </location>
</feature>
<dbReference type="InterPro" id="IPR003524">
    <property type="entry name" value="PNAcMuramoyl-5peptid_Trfase"/>
</dbReference>
<accession>A0A3B1DGY0</accession>
<feature type="transmembrane region" description="Helical" evidence="7">
    <location>
        <begin position="137"/>
        <end position="153"/>
    </location>
</feature>
<evidence type="ECO:0000256" key="7">
    <source>
        <dbReference type="SAM" id="Phobius"/>
    </source>
</evidence>
<dbReference type="NCBIfam" id="TIGR00445">
    <property type="entry name" value="mraY"/>
    <property type="match status" value="1"/>
</dbReference>
<dbReference type="InterPro" id="IPR000715">
    <property type="entry name" value="Glycosyl_transferase_4"/>
</dbReference>
<name>A0A3B1DGY0_9ZZZZ</name>
<keyword evidence="4 7" id="KW-0812">Transmembrane</keyword>
<dbReference type="PROSITE" id="PS01347">
    <property type="entry name" value="MRAY_1"/>
    <property type="match status" value="1"/>
</dbReference>
<feature type="transmembrane region" description="Helical" evidence="7">
    <location>
        <begin position="20"/>
        <end position="44"/>
    </location>
</feature>
<reference evidence="8" key="1">
    <citation type="submission" date="2018-06" db="EMBL/GenBank/DDBJ databases">
        <authorList>
            <person name="Zhirakovskaya E."/>
        </authorList>
    </citation>
    <scope>NUCLEOTIDE SEQUENCE</scope>
</reference>
<dbReference type="GO" id="GO:0005886">
    <property type="term" value="C:plasma membrane"/>
    <property type="evidence" value="ECO:0007669"/>
    <property type="project" value="TreeGrafter"/>
</dbReference>
<comment type="subcellular location">
    <subcellularLocation>
        <location evidence="1">Membrane</location>
        <topology evidence="1">Multi-pass membrane protein</topology>
    </subcellularLocation>
</comment>
<evidence type="ECO:0000313" key="8">
    <source>
        <dbReference type="EMBL" id="VAX36043.1"/>
    </source>
</evidence>
<proteinExistence type="inferred from homology"/>
<feature type="transmembrane region" description="Helical" evidence="7">
    <location>
        <begin position="264"/>
        <end position="285"/>
    </location>
</feature>
<feature type="transmembrane region" description="Helical" evidence="7">
    <location>
        <begin position="198"/>
        <end position="220"/>
    </location>
</feature>
<evidence type="ECO:0000256" key="2">
    <source>
        <dbReference type="ARBA" id="ARBA00005583"/>
    </source>
</evidence>
<feature type="transmembrane region" description="Helical" evidence="7">
    <location>
        <begin position="339"/>
        <end position="358"/>
    </location>
</feature>
<dbReference type="EMBL" id="UOGJ01000079">
    <property type="protein sequence ID" value="VAX36043.1"/>
    <property type="molecule type" value="Genomic_DNA"/>
</dbReference>
<dbReference type="EC" id="2.7.8.13" evidence="8"/>
<dbReference type="Pfam" id="PF00953">
    <property type="entry name" value="Glycos_transf_4"/>
    <property type="match status" value="1"/>
</dbReference>
<evidence type="ECO:0000256" key="5">
    <source>
        <dbReference type="ARBA" id="ARBA00022989"/>
    </source>
</evidence>
<dbReference type="GO" id="GO:0044038">
    <property type="term" value="P:cell wall macromolecule biosynthetic process"/>
    <property type="evidence" value="ECO:0007669"/>
    <property type="project" value="TreeGrafter"/>
</dbReference>
<dbReference type="AlphaFoldDB" id="A0A3B1DGY0"/>
<sequence>MFYYLSQFRDIFFGFNIFRYITFRAGMAAVTTFLLCIIFAPFFIKQLKRWKIREVSRRKHCSNLEKFQKSKEGTPTMGGLFIIGSILISVFLWADLSNRYILLTIITAVWLAILGFVDDYVKLTIRSKRGISSHTKIIWQIILGFFIGTYVYFNPDTSTQLSLPFLKNTVLTLGVFYIPFVALVLIGSSNAVNLTDGLDGLAIGCVLIVSITLGMLSYITGHIVMSEYLFIPFVSGAGELSVFCAAIMGASLGFLWFNCYPATVFMGDVGSLSLGGTLGVIAVMIKKELLLVIIGGIFVIEALSVIIQVTSFKLRGKRVFKMAPLHHHLQLSGWKESRIIIRFWIIAIILAMVALTTLKIR</sequence>
<dbReference type="GO" id="GO:0071555">
    <property type="term" value="P:cell wall organization"/>
    <property type="evidence" value="ECO:0007669"/>
    <property type="project" value="TreeGrafter"/>
</dbReference>
<dbReference type="PROSITE" id="PS01348">
    <property type="entry name" value="MRAY_2"/>
    <property type="match status" value="1"/>
</dbReference>
<evidence type="ECO:0000256" key="1">
    <source>
        <dbReference type="ARBA" id="ARBA00004141"/>
    </source>
</evidence>
<evidence type="ECO:0000256" key="4">
    <source>
        <dbReference type="ARBA" id="ARBA00022692"/>
    </source>
</evidence>
<comment type="similarity">
    <text evidence="2">Belongs to the glycosyltransferase 4 family. MraY subfamily.</text>
</comment>
<protein>
    <submittedName>
        <fullName evidence="8">Phospho-N-acetylmuramoyl-pentapeptide-transferase</fullName>
        <ecNumber evidence="8">2.7.8.13</ecNumber>
    </submittedName>
</protein>
<dbReference type="CDD" id="cd06852">
    <property type="entry name" value="GT_MraY"/>
    <property type="match status" value="1"/>
</dbReference>
<dbReference type="HAMAP" id="MF_00038">
    <property type="entry name" value="MraY"/>
    <property type="match status" value="1"/>
</dbReference>
<feature type="transmembrane region" description="Helical" evidence="7">
    <location>
        <begin position="76"/>
        <end position="94"/>
    </location>
</feature>
<gene>
    <name evidence="8" type="ORF">MNBD_UNCLBAC01-111</name>
</gene>